<proteinExistence type="predicted"/>
<evidence type="ECO:0008006" key="4">
    <source>
        <dbReference type="Google" id="ProtNLM"/>
    </source>
</evidence>
<feature type="region of interest" description="Disordered" evidence="1">
    <location>
        <begin position="340"/>
        <end position="366"/>
    </location>
</feature>
<reference evidence="2" key="1">
    <citation type="submission" date="2024-06" db="EMBL/GenBank/DDBJ databases">
        <authorList>
            <person name="Liu X."/>
            <person name="Lenzi L."/>
            <person name="Haldenby T S."/>
            <person name="Uol C."/>
        </authorList>
    </citation>
    <scope>NUCLEOTIDE SEQUENCE</scope>
</reference>
<accession>A0AAV2TUU4</accession>
<dbReference type="Pfam" id="PF14895">
    <property type="entry name" value="PPPI_inhib"/>
    <property type="match status" value="1"/>
</dbReference>
<protein>
    <recommendedName>
        <fullName evidence="4">Protein phosphatase 1 regulatory subunit 36</fullName>
    </recommendedName>
</protein>
<organism evidence="2 3">
    <name type="scientific">Calicophoron daubneyi</name>
    <name type="common">Rumen fluke</name>
    <name type="synonym">Paramphistomum daubneyi</name>
    <dbReference type="NCBI Taxonomy" id="300641"/>
    <lineage>
        <taxon>Eukaryota</taxon>
        <taxon>Metazoa</taxon>
        <taxon>Spiralia</taxon>
        <taxon>Lophotrochozoa</taxon>
        <taxon>Platyhelminthes</taxon>
        <taxon>Trematoda</taxon>
        <taxon>Digenea</taxon>
        <taxon>Plagiorchiida</taxon>
        <taxon>Pronocephalata</taxon>
        <taxon>Paramphistomoidea</taxon>
        <taxon>Paramphistomidae</taxon>
        <taxon>Calicophoron</taxon>
    </lineage>
</organism>
<gene>
    <name evidence="2" type="ORF">CDAUBV1_LOCUS15424</name>
</gene>
<dbReference type="PANTHER" id="PTHR21055:SF3">
    <property type="entry name" value="PROTEIN PHOSPHATASE 1 REGULATORY SUBUNIT 36"/>
    <property type="match status" value="1"/>
</dbReference>
<comment type="caution">
    <text evidence="2">The sequence shown here is derived from an EMBL/GenBank/DDBJ whole genome shotgun (WGS) entry which is preliminary data.</text>
</comment>
<evidence type="ECO:0000313" key="2">
    <source>
        <dbReference type="EMBL" id="CAL5140254.1"/>
    </source>
</evidence>
<dbReference type="GO" id="GO:0019902">
    <property type="term" value="F:phosphatase binding"/>
    <property type="evidence" value="ECO:0007669"/>
    <property type="project" value="InterPro"/>
</dbReference>
<evidence type="ECO:0000313" key="3">
    <source>
        <dbReference type="Proteomes" id="UP001497525"/>
    </source>
</evidence>
<feature type="compositionally biased region" description="Low complexity" evidence="1">
    <location>
        <begin position="357"/>
        <end position="366"/>
    </location>
</feature>
<dbReference type="PANTHER" id="PTHR21055">
    <property type="entry name" value="PROTEIN PHOSPHATASE 1 REGULATORY SUBUNIT 36"/>
    <property type="match status" value="1"/>
</dbReference>
<dbReference type="InterPro" id="IPR026142">
    <property type="entry name" value="Pro_pase_1_reg_su_36"/>
</dbReference>
<dbReference type="Proteomes" id="UP001497525">
    <property type="component" value="Unassembled WGS sequence"/>
</dbReference>
<name>A0AAV2TUU4_CALDB</name>
<dbReference type="EMBL" id="CAXLJL010000711">
    <property type="protein sequence ID" value="CAL5140254.1"/>
    <property type="molecule type" value="Genomic_DNA"/>
</dbReference>
<dbReference type="AlphaFoldDB" id="A0AAV2TUU4"/>
<sequence length="366" mass="42855">MFEDIENFKFSVPSTGKYEWDEETNSIVFKRFSSYEKSSIVKMRALIQTVSKAKNKQQAPKEKKKGVVAFEDVKKVALSRLKASGMNLHYSRNFSRLTRSTEMDTLILSFAKYFATFFEILTFNETFKNGPLLPSRIQLDRQEQRRELVELLRAHLARDYADFLLLERQIYMESQHVMYKPLDPENEARNDQQLFEAMHWFLVFCVWIIFSRKRFKEICNEIGWFTRSDSFNSVGRRGSNYFRKRSSSSQSLENLYATHLPMATSQKQRSPASRLLIPESRDNAPYLFHKMNKADMDNYRLKQISDIEQLSSQIGPKKYGILGSFRYLYDDQLIENRDESEHAAANLTGEIPDRSSESQSAQSFSP</sequence>
<evidence type="ECO:0000256" key="1">
    <source>
        <dbReference type="SAM" id="MobiDB-lite"/>
    </source>
</evidence>